<evidence type="ECO:0000256" key="2">
    <source>
        <dbReference type="ARBA" id="ARBA00023315"/>
    </source>
</evidence>
<dbReference type="Pfam" id="PF08545">
    <property type="entry name" value="ACP_syn_III"/>
    <property type="match status" value="1"/>
</dbReference>
<evidence type="ECO:0000313" key="6">
    <source>
        <dbReference type="Proteomes" id="UP000250369"/>
    </source>
</evidence>
<evidence type="ECO:0000259" key="3">
    <source>
        <dbReference type="Pfam" id="PF08541"/>
    </source>
</evidence>
<dbReference type="GO" id="GO:0006633">
    <property type="term" value="P:fatty acid biosynthetic process"/>
    <property type="evidence" value="ECO:0007669"/>
    <property type="project" value="InterPro"/>
</dbReference>
<keyword evidence="6" id="KW-1185">Reference proteome</keyword>
<dbReference type="EMBL" id="QMFB01000012">
    <property type="protein sequence ID" value="RAV19302.1"/>
    <property type="molecule type" value="Genomic_DNA"/>
</dbReference>
<organism evidence="5 6">
    <name type="scientific">Paenibacillus contaminans</name>
    <dbReference type="NCBI Taxonomy" id="450362"/>
    <lineage>
        <taxon>Bacteria</taxon>
        <taxon>Bacillati</taxon>
        <taxon>Bacillota</taxon>
        <taxon>Bacilli</taxon>
        <taxon>Bacillales</taxon>
        <taxon>Paenibacillaceae</taxon>
        <taxon>Paenibacillus</taxon>
    </lineage>
</organism>
<name>A0A329MI04_9BACL</name>
<dbReference type="CDD" id="cd00830">
    <property type="entry name" value="KAS_III"/>
    <property type="match status" value="1"/>
</dbReference>
<dbReference type="PANTHER" id="PTHR34069:SF2">
    <property type="entry name" value="BETA-KETOACYL-[ACYL-CARRIER-PROTEIN] SYNTHASE III"/>
    <property type="match status" value="1"/>
</dbReference>
<keyword evidence="2" id="KW-0012">Acyltransferase</keyword>
<dbReference type="Pfam" id="PF08541">
    <property type="entry name" value="ACP_syn_III_C"/>
    <property type="match status" value="1"/>
</dbReference>
<reference evidence="5 6" key="1">
    <citation type="journal article" date="2009" name="Int. J. Syst. Evol. Microbiol.">
        <title>Paenibacillus contaminans sp. nov., isolated from a contaminated laboratory plate.</title>
        <authorList>
            <person name="Chou J.H."/>
            <person name="Lee J.H."/>
            <person name="Lin M.C."/>
            <person name="Chang P.S."/>
            <person name="Arun A.B."/>
            <person name="Young C.C."/>
            <person name="Chen W.M."/>
        </authorList>
    </citation>
    <scope>NUCLEOTIDE SEQUENCE [LARGE SCALE GENOMIC DNA]</scope>
    <source>
        <strain evidence="5 6">CKOBP-6</strain>
    </source>
</reference>
<evidence type="ECO:0000313" key="5">
    <source>
        <dbReference type="EMBL" id="RAV19302.1"/>
    </source>
</evidence>
<dbReference type="InterPro" id="IPR016039">
    <property type="entry name" value="Thiolase-like"/>
</dbReference>
<sequence>MQATRNVKIAGTGTYLPKRQVSANEMDRLLGTEPGWVLRKSDVSVRYFVEDETAAQMGAYAVKAALADTGLTFADIDCIVCTSGTMEQPIPCTAALIQKALGEGDSGTPAFDINSTCLSFVAGLDTMSYLADAGRYPRIVLVATEIASRGLNWSDKESAALFGDGAAAVVIERNGRPDDRSKIVHAAMRTYGKGAHLSEIRGGGSKLPAQSFNPDNERDFLFHMDGQAIFKLASKILPDFTRELLDGAGCRMSDIKLVIPHQGSAMAMRLLRKKLGIAEEQLMYITPEYGNTIAASIPIGLHEAAKQGRIRRGDRVMLLGTSAGVSLGGLIFDY</sequence>
<dbReference type="OrthoDB" id="9815506at2"/>
<dbReference type="NCBIfam" id="NF005541">
    <property type="entry name" value="PRK07204.1"/>
    <property type="match status" value="1"/>
</dbReference>
<comment type="caution">
    <text evidence="5">The sequence shown here is derived from an EMBL/GenBank/DDBJ whole genome shotgun (WGS) entry which is preliminary data.</text>
</comment>
<gene>
    <name evidence="5" type="ORF">DQG23_20090</name>
</gene>
<dbReference type="AlphaFoldDB" id="A0A329MI04"/>
<dbReference type="InterPro" id="IPR013751">
    <property type="entry name" value="ACP_syn_III_N"/>
</dbReference>
<evidence type="ECO:0000256" key="1">
    <source>
        <dbReference type="ARBA" id="ARBA00022679"/>
    </source>
</evidence>
<accession>A0A329MI04</accession>
<dbReference type="Gene3D" id="3.40.47.10">
    <property type="match status" value="2"/>
</dbReference>
<dbReference type="GO" id="GO:0004315">
    <property type="term" value="F:3-oxoacyl-[acyl-carrier-protein] synthase activity"/>
    <property type="evidence" value="ECO:0007669"/>
    <property type="project" value="InterPro"/>
</dbReference>
<protein>
    <submittedName>
        <fullName evidence="5">Beta-ketoacyl-ACP synthase III</fullName>
    </submittedName>
</protein>
<evidence type="ECO:0000259" key="4">
    <source>
        <dbReference type="Pfam" id="PF08545"/>
    </source>
</evidence>
<feature type="domain" description="Beta-ketoacyl-[acyl-carrier-protein] synthase III C-terminal" evidence="3">
    <location>
        <begin position="245"/>
        <end position="333"/>
    </location>
</feature>
<proteinExistence type="predicted"/>
<dbReference type="GO" id="GO:0044550">
    <property type="term" value="P:secondary metabolite biosynthetic process"/>
    <property type="evidence" value="ECO:0007669"/>
    <property type="project" value="TreeGrafter"/>
</dbReference>
<feature type="domain" description="Beta-ketoacyl-[acyl-carrier-protein] synthase III N-terminal" evidence="4">
    <location>
        <begin position="111"/>
        <end position="192"/>
    </location>
</feature>
<dbReference type="PANTHER" id="PTHR34069">
    <property type="entry name" value="3-OXOACYL-[ACYL-CARRIER-PROTEIN] SYNTHASE 3"/>
    <property type="match status" value="1"/>
</dbReference>
<dbReference type="SUPFAM" id="SSF53901">
    <property type="entry name" value="Thiolase-like"/>
    <property type="match status" value="1"/>
</dbReference>
<dbReference type="Proteomes" id="UP000250369">
    <property type="component" value="Unassembled WGS sequence"/>
</dbReference>
<keyword evidence="1" id="KW-0808">Transferase</keyword>
<dbReference type="InterPro" id="IPR013747">
    <property type="entry name" value="ACP_syn_III_C"/>
</dbReference>
<dbReference type="RefSeq" id="WP_113032666.1">
    <property type="nucleotide sequence ID" value="NZ_QMFB01000012.1"/>
</dbReference>